<dbReference type="GO" id="GO:0000956">
    <property type="term" value="P:nuclear-transcribed mRNA catabolic process"/>
    <property type="evidence" value="ECO:0007669"/>
    <property type="project" value="TreeGrafter"/>
</dbReference>
<feature type="region of interest" description="Disordered" evidence="6">
    <location>
        <begin position="717"/>
        <end position="799"/>
    </location>
</feature>
<sequence>MGIAGFFLWLQRWYGDCIDNIPQDVVDAAFKGQTLPHSHASAYSYDNFYVDMNGLIHPCCHDTAPLPEPENEEEMFERMFDQLDLLVRVVRPKKCLVLCVDGVAPRSKMNQQRSRRFRAADERLESDAISNACADRIVSEYHLPRPRVRERWDHNVITPSTAFMERVALALEWYIMKKLNEDAAWRHLTVVFSDAHVPGEGEHKIMQYIRGLRSQPGYDYNTSHVIHGMDADLICLGLSTHEKHVCILRNQLTETFQPDHNRFCYFNLSTYREKLMQDFSNIEGMQFERVVDDFIFLCFFVGNDFLPHVPLVSIKTRGIEMLLDHYVRDFALHGYLTQLGEVDYAHLHIFLMNFTSKCMMKLTKEYYGVVRAKERAKQHVEERVTKTEAQVSEVLGTLLPDRSNAQEVSDALLALMSSARKERTRLVVDKQPLGFSYLDKAYRDAYYQHKFGWDPSANRAAFESHIRLCCAEYLRGLQWVMRYYTKGCPSWEWYFPYHYAPLLQDLAAFTATVNVEMRMSAPLHPVEQLLAVLPRLSVHALPEELHEAVNDPKSVLGKFYPAIVDVDFSEANFSYQGVLRIPFINCEALSKACRQLVELEEDFGSTFLYCHESTSLAKQLDALTGPSNSALPLATSLAPPVMPIPASVASTMPVAGRVGRYEAEWPRHEELQCPDPGMAKSTRYGGRIKSNQVNQYRYELSTQADYRPVLMGEEKATKNGAAAAAASKTSKRLEKDQSPPRHRKRGRDADHVVNSIDAKRKRGSSRHDDDRDRRERHRSNGEREQNGGSRRRSKDVREKHEAGMRLLQGGLVYEAIQLFQEASFFDAENVRPIVALAECYVFLCDLRSAVRCYRRALLSLHKKDMDDYCRRANENPTDTVDEVSATHSCRVDAPNSPERTWRNGGKTRSSDVPDDMRGGTWEARLKTAQDPAPASFQSAGGSSPSDCSIQGFADGLHSTEMAARFSEQQPSLAKSVDSAASEVPATTLSLPAPGAAPTLKDIRARLAGVLDALGLSLYQLGSVEQALRCTNEALELLDAAERVGEGEDEDIPSSKSPQFLVDPTIALHRGVYLIALQRDEEAEALLEDHFAIFPRWRPQTAALLVQLYCNRQAFRKARVLLEAQEEKEACNTDSSKAPIEVHGNVHEGLCSARRRTLAPSLPSSADALGSLAVAKYLFTELYARYRTAALASNDEASITRCLSIYSNDFDLLFRRAQLSVAAGKHKQSVKDLFRCVRETNGEHKEAIEVMTTVLFTIGSSLNGEAEVQDAVTYYSESLKWRPDNVLVLLARGDCYTKMECFEEALADYEAVLGLESDQRDARQRIASLHDLWGRKLFAQNQPEQAEVEFTNAIKTDGRNPQFYYHRALCRLKLDQGRYALRDVLSCKELHPTAPHLRAFIARYLEPVQPPEASQRRNTPHAAKRRAAAASVCAARAPPPLSDCEELPALQRRRDSDTADTSLHPANGGASTATGVLPRIQRRASLQKRSAVVGWVQGCQTTLHRRETGVHAPVK</sequence>
<dbReference type="CDD" id="cd18673">
    <property type="entry name" value="PIN_XRN1-2-like"/>
    <property type="match status" value="1"/>
</dbReference>
<evidence type="ECO:0000256" key="3">
    <source>
        <dbReference type="ARBA" id="ARBA00022839"/>
    </source>
</evidence>
<feature type="compositionally biased region" description="Basic and acidic residues" evidence="6">
    <location>
        <begin position="765"/>
        <end position="785"/>
    </location>
</feature>
<dbReference type="InterPro" id="IPR019734">
    <property type="entry name" value="TPR_rpt"/>
</dbReference>
<accession>A0A504X593</accession>
<feature type="domain" description="Xrn1 N-terminal" evidence="7">
    <location>
        <begin position="1"/>
        <end position="251"/>
    </location>
</feature>
<dbReference type="Gene3D" id="1.25.40.1050">
    <property type="match status" value="1"/>
</dbReference>
<dbReference type="InterPro" id="IPR011990">
    <property type="entry name" value="TPR-like_helical_dom_sf"/>
</dbReference>
<evidence type="ECO:0000256" key="6">
    <source>
        <dbReference type="SAM" id="MobiDB-lite"/>
    </source>
</evidence>
<dbReference type="InterPro" id="IPR041412">
    <property type="entry name" value="Xrn1_helical"/>
</dbReference>
<evidence type="ECO:0000259" key="8">
    <source>
        <dbReference type="Pfam" id="PF17846"/>
    </source>
</evidence>
<dbReference type="FunFam" id="3.40.50.12390:FF:000013">
    <property type="entry name" value="Putative exoribonuclease 2"/>
    <property type="match status" value="1"/>
</dbReference>
<feature type="repeat" description="TPR" evidence="5">
    <location>
        <begin position="1251"/>
        <end position="1284"/>
    </location>
</feature>
<evidence type="ECO:0000313" key="10">
    <source>
        <dbReference type="Proteomes" id="UP000318821"/>
    </source>
</evidence>
<protein>
    <submittedName>
        <fullName evidence="9">XRN 5'-3' exonuclease N-terminus family protein</fullName>
    </submittedName>
</protein>
<feature type="compositionally biased region" description="Basic residues" evidence="6">
    <location>
        <begin position="1417"/>
        <end position="1426"/>
    </location>
</feature>
<name>A0A504X593_LEIDO</name>
<dbReference type="PANTHER" id="PTHR12341:SF7">
    <property type="entry name" value="5'-3' EXORIBONUCLEASE 1"/>
    <property type="match status" value="1"/>
</dbReference>
<gene>
    <name evidence="9" type="ORF">CGC20_29005</name>
</gene>
<dbReference type="PROSITE" id="PS50005">
    <property type="entry name" value="TPR"/>
    <property type="match status" value="1"/>
</dbReference>
<evidence type="ECO:0000256" key="4">
    <source>
        <dbReference type="ARBA" id="ARBA00038299"/>
    </source>
</evidence>
<feature type="region of interest" description="Disordered" evidence="6">
    <location>
        <begin position="890"/>
        <end position="952"/>
    </location>
</feature>
<dbReference type="GO" id="GO:0005634">
    <property type="term" value="C:nucleus"/>
    <property type="evidence" value="ECO:0007669"/>
    <property type="project" value="TreeGrafter"/>
</dbReference>
<evidence type="ECO:0000256" key="2">
    <source>
        <dbReference type="ARBA" id="ARBA00022801"/>
    </source>
</evidence>
<dbReference type="InterPro" id="IPR004859">
    <property type="entry name" value="Xrn1_N"/>
</dbReference>
<dbReference type="PANTHER" id="PTHR12341">
    <property type="entry name" value="5'-&gt;3' EXORIBONUCLEASE"/>
    <property type="match status" value="1"/>
</dbReference>
<dbReference type="SMART" id="SM00028">
    <property type="entry name" value="TPR"/>
    <property type="match status" value="7"/>
</dbReference>
<keyword evidence="3 9" id="KW-0269">Exonuclease</keyword>
<feature type="region of interest" description="Disordered" evidence="6">
    <location>
        <begin position="1452"/>
        <end position="1476"/>
    </location>
</feature>
<evidence type="ECO:0000256" key="1">
    <source>
        <dbReference type="ARBA" id="ARBA00022722"/>
    </source>
</evidence>
<evidence type="ECO:0000313" key="9">
    <source>
        <dbReference type="EMBL" id="TPP42259.1"/>
    </source>
</evidence>
<dbReference type="Proteomes" id="UP000318821">
    <property type="component" value="Unassembled WGS sequence"/>
</dbReference>
<dbReference type="SUPFAM" id="SSF48452">
    <property type="entry name" value="TPR-like"/>
    <property type="match status" value="2"/>
</dbReference>
<keyword evidence="2" id="KW-0378">Hydrolase</keyword>
<feature type="region of interest" description="Disordered" evidence="6">
    <location>
        <begin position="1410"/>
        <end position="1433"/>
    </location>
</feature>
<comment type="caution">
    <text evidence="9">The sequence shown here is derived from an EMBL/GenBank/DDBJ whole genome shotgun (WGS) entry which is preliminary data.</text>
</comment>
<dbReference type="GO" id="GO:0003723">
    <property type="term" value="F:RNA binding"/>
    <property type="evidence" value="ECO:0007669"/>
    <property type="project" value="TreeGrafter"/>
</dbReference>
<dbReference type="Pfam" id="PF03159">
    <property type="entry name" value="XRN_N"/>
    <property type="match status" value="1"/>
</dbReference>
<dbReference type="VEuPathDB" id="TriTrypDB:LdBPK_361870.1"/>
<feature type="compositionally biased region" description="Polar residues" evidence="6">
    <location>
        <begin position="935"/>
        <end position="948"/>
    </location>
</feature>
<feature type="compositionally biased region" description="Low complexity" evidence="6">
    <location>
        <begin position="718"/>
        <end position="728"/>
    </location>
</feature>
<feature type="compositionally biased region" description="Basic and acidic residues" evidence="6">
    <location>
        <begin position="908"/>
        <end position="927"/>
    </location>
</feature>
<dbReference type="EMBL" id="RHLD01000002">
    <property type="protein sequence ID" value="TPP42259.1"/>
    <property type="molecule type" value="Genomic_DNA"/>
</dbReference>
<keyword evidence="5" id="KW-0802">TPR repeat</keyword>
<evidence type="ECO:0000256" key="5">
    <source>
        <dbReference type="PROSITE-ProRule" id="PRU00339"/>
    </source>
</evidence>
<dbReference type="Gene3D" id="3.40.50.12390">
    <property type="match status" value="1"/>
</dbReference>
<dbReference type="InterPro" id="IPR027073">
    <property type="entry name" value="5_3_exoribonuclease"/>
</dbReference>
<keyword evidence="1" id="KW-0540">Nuclease</keyword>
<dbReference type="VEuPathDB" id="TriTrypDB:LDHU3_36.2430"/>
<reference evidence="10" key="1">
    <citation type="submission" date="2019-02" db="EMBL/GenBank/DDBJ databases">
        <title>FDA dAtabase for Regulatory Grade micrObial Sequences (FDA-ARGOS): Supporting development and validation of Infectious Disease Dx tests.</title>
        <authorList>
            <person name="Duncan R."/>
            <person name="Fisher C."/>
            <person name="Tallon L."/>
            <person name="Sadzewicz L."/>
            <person name="Sengamalay N."/>
            <person name="Ott S."/>
            <person name="Godinez A."/>
            <person name="Nagaraj S."/>
            <person name="Vavikolanu K."/>
            <person name="Vyas G."/>
            <person name="Nadendla S."/>
            <person name="Aluvathingal J."/>
            <person name="Sichtig H."/>
        </authorList>
    </citation>
    <scope>NUCLEOTIDE SEQUENCE [LARGE SCALE GENOMIC DNA]</scope>
    <source>
        <strain evidence="10">FDAARGOS_360</strain>
    </source>
</reference>
<feature type="domain" description="Xrn1 helical" evidence="8">
    <location>
        <begin position="286"/>
        <end position="597"/>
    </location>
</feature>
<dbReference type="GO" id="GO:0004534">
    <property type="term" value="F:5'-3' RNA exonuclease activity"/>
    <property type="evidence" value="ECO:0007669"/>
    <property type="project" value="TreeGrafter"/>
</dbReference>
<dbReference type="Pfam" id="PF17846">
    <property type="entry name" value="XRN_M"/>
    <property type="match status" value="1"/>
</dbReference>
<dbReference type="Gene3D" id="1.25.40.10">
    <property type="entry name" value="Tetratricopeptide repeat domain"/>
    <property type="match status" value="4"/>
</dbReference>
<dbReference type="VEuPathDB" id="TriTrypDB:LdCL_360024200"/>
<organism evidence="9 10">
    <name type="scientific">Leishmania donovani</name>
    <dbReference type="NCBI Taxonomy" id="5661"/>
    <lineage>
        <taxon>Eukaryota</taxon>
        <taxon>Discoba</taxon>
        <taxon>Euglenozoa</taxon>
        <taxon>Kinetoplastea</taxon>
        <taxon>Metakinetoplastina</taxon>
        <taxon>Trypanosomatida</taxon>
        <taxon>Trypanosomatidae</taxon>
        <taxon>Leishmaniinae</taxon>
        <taxon>Leishmania</taxon>
    </lineage>
</organism>
<comment type="similarity">
    <text evidence="4">Belongs to the 5'-3' exonuclease family.</text>
</comment>
<proteinExistence type="inferred from homology"/>
<evidence type="ECO:0000259" key="7">
    <source>
        <dbReference type="Pfam" id="PF03159"/>
    </source>
</evidence>